<dbReference type="PANTHER" id="PTHR21174:SF0">
    <property type="entry name" value="HD PHOSPHOHYDROLASE FAMILY PROTEIN-RELATED"/>
    <property type="match status" value="1"/>
</dbReference>
<reference evidence="1 2" key="1">
    <citation type="submission" date="2016-03" db="EMBL/GenBank/DDBJ databases">
        <title>Niastella vici sp. nov., isolated from farmland soil.</title>
        <authorList>
            <person name="Chen L."/>
            <person name="Wang D."/>
            <person name="Yang S."/>
            <person name="Wang G."/>
        </authorList>
    </citation>
    <scope>NUCLEOTIDE SEQUENCE [LARGE SCALE GENOMIC DNA]</scope>
    <source>
        <strain evidence="1 2">DJ57</strain>
    </source>
</reference>
<evidence type="ECO:0000313" key="1">
    <source>
        <dbReference type="EMBL" id="OQP61519.1"/>
    </source>
</evidence>
<name>A0A1V9FT08_9BACT</name>
<sequence>MQNRVRTVWEQLAAKYCHDAALIDRFYQEIERKYTTSRRHYHNLQHLEALLHLCEVYSTQLHDRDVVEFSVFYHDLIYNVLRKDNEPRSAQVAVKRLRALSVPPEKTEQVRLYIEATQTHKVTDAVKHIADLQLFLDFDMSILGAEWAKYEAYTQQVRREYRIYPDKLYYFGRLQFLEHCLQSESIFQTEIFRELYAGRARENIKREARELF</sequence>
<dbReference type="AlphaFoldDB" id="A0A1V9FT08"/>
<comment type="caution">
    <text evidence="1">The sequence shown here is derived from an EMBL/GenBank/DDBJ whole genome shotgun (WGS) entry which is preliminary data.</text>
</comment>
<dbReference type="Proteomes" id="UP000192796">
    <property type="component" value="Unassembled WGS sequence"/>
</dbReference>
<dbReference type="EMBL" id="LVYD01000057">
    <property type="protein sequence ID" value="OQP61519.1"/>
    <property type="molecule type" value="Genomic_DNA"/>
</dbReference>
<accession>A0A1V9FT08</accession>
<evidence type="ECO:0000313" key="2">
    <source>
        <dbReference type="Proteomes" id="UP000192796"/>
    </source>
</evidence>
<dbReference type="PANTHER" id="PTHR21174">
    <property type="match status" value="1"/>
</dbReference>
<dbReference type="STRING" id="1703345.A3860_31840"/>
<dbReference type="RefSeq" id="WP_081150721.1">
    <property type="nucleotide sequence ID" value="NZ_LVYD01000057.1"/>
</dbReference>
<dbReference type="SUPFAM" id="SSF109604">
    <property type="entry name" value="HD-domain/PDEase-like"/>
    <property type="match status" value="1"/>
</dbReference>
<dbReference type="Gene3D" id="1.10.3210.10">
    <property type="entry name" value="Hypothetical protein af1432"/>
    <property type="match status" value="1"/>
</dbReference>
<protein>
    <recommendedName>
        <fullName evidence="3">Metal-dependent HD superfamily phosphohydrolase</fullName>
    </recommendedName>
</protein>
<organism evidence="1 2">
    <name type="scientific">Niastella vici</name>
    <dbReference type="NCBI Taxonomy" id="1703345"/>
    <lineage>
        <taxon>Bacteria</taxon>
        <taxon>Pseudomonadati</taxon>
        <taxon>Bacteroidota</taxon>
        <taxon>Chitinophagia</taxon>
        <taxon>Chitinophagales</taxon>
        <taxon>Chitinophagaceae</taxon>
        <taxon>Niastella</taxon>
    </lineage>
</organism>
<dbReference type="InterPro" id="IPR009218">
    <property type="entry name" value="HD_phosphohydro"/>
</dbReference>
<gene>
    <name evidence="1" type="ORF">A3860_31840</name>
</gene>
<proteinExistence type="predicted"/>
<keyword evidence="2" id="KW-1185">Reference proteome</keyword>
<evidence type="ECO:0008006" key="3">
    <source>
        <dbReference type="Google" id="ProtNLM"/>
    </source>
</evidence>
<dbReference type="OrthoDB" id="9808993at2"/>
<dbReference type="PIRSF" id="PIRSF035170">
    <property type="entry name" value="HD_phosphohydro"/>
    <property type="match status" value="1"/>
</dbReference>